<dbReference type="InterPro" id="IPR041599">
    <property type="entry name" value="Gp138_N"/>
</dbReference>
<feature type="compositionally biased region" description="Polar residues" evidence="1">
    <location>
        <begin position="245"/>
        <end position="254"/>
    </location>
</feature>
<feature type="domain" description="Phage protein Gp138 N-terminal" evidence="2">
    <location>
        <begin position="40"/>
        <end position="136"/>
    </location>
</feature>
<dbReference type="InterPro" id="IPR037026">
    <property type="entry name" value="Vgr_OB-fold_dom_sf"/>
</dbReference>
<dbReference type="Pfam" id="PF18352">
    <property type="entry name" value="Gp138_N"/>
    <property type="match status" value="1"/>
</dbReference>
<dbReference type="Gene3D" id="2.40.50.230">
    <property type="entry name" value="Gp5 N-terminal domain"/>
    <property type="match status" value="1"/>
</dbReference>
<proteinExistence type="predicted"/>
<organism evidence="3 4">
    <name type="scientific">Burkholderia phage Maja</name>
    <dbReference type="NCBI Taxonomy" id="2767571"/>
    <lineage>
        <taxon>Viruses</taxon>
        <taxon>Duplodnaviria</taxon>
        <taxon>Heunggongvirae</taxon>
        <taxon>Uroviricota</taxon>
        <taxon>Caudoviricetes</taxon>
        <taxon>Lindbergviridae</taxon>
        <taxon>Gladiolivirus</taxon>
        <taxon>Gladiolivirus maja</taxon>
    </lineage>
</organism>
<keyword evidence="4" id="KW-1185">Reference proteome</keyword>
<name>A0A7S6R763_9CAUD</name>
<evidence type="ECO:0000313" key="3">
    <source>
        <dbReference type="EMBL" id="QOV06249.1"/>
    </source>
</evidence>
<evidence type="ECO:0000313" key="4">
    <source>
        <dbReference type="Proteomes" id="UP000593952"/>
    </source>
</evidence>
<evidence type="ECO:0000259" key="2">
    <source>
        <dbReference type="Pfam" id="PF18352"/>
    </source>
</evidence>
<dbReference type="Proteomes" id="UP000593952">
    <property type="component" value="Segment"/>
</dbReference>
<reference evidence="3 4" key="1">
    <citation type="submission" date="2020-07" db="EMBL/GenBank/DDBJ databases">
        <title>Complete genome sequence of Burkholderia gladioli phage Maja.</title>
        <authorList>
            <person name="Yu Z."/>
            <person name="Yao G.W."/>
            <person name="Guadalupe Vizoso-Pinto M."/>
            <person name="Sun L."/>
            <person name="Le T."/>
            <person name="Gonzalez C."/>
            <person name="Young R."/>
            <person name="Liu M."/>
        </authorList>
    </citation>
    <scope>NUCLEOTIDE SEQUENCE [LARGE SCALE GENOMIC DNA]</scope>
</reference>
<gene>
    <name evidence="3" type="ORF">CPT_Maja_029</name>
</gene>
<dbReference type="EMBL" id="MT708549">
    <property type="protein sequence ID" value="QOV06249.1"/>
    <property type="molecule type" value="Genomic_DNA"/>
</dbReference>
<feature type="region of interest" description="Disordered" evidence="1">
    <location>
        <begin position="231"/>
        <end position="254"/>
    </location>
</feature>
<accession>A0A7S6R763</accession>
<sequence>MADKQSPKLNQAAAANRQDVSTGIDFALKQFQLFETNQQLPARIISFDRARNLATVQPLIMFTTTSGDLISRDQIVEVPVVSLGGGGFHISFPLKPNDLGWIIAADRDISLFVQTLKESKAPTQRSHQFGDSVFIPDVFRKYTVAGEDSDAMVIQSVDGATKISIHSDNIVIATNKVLVRAPESEFTGNVKVVQNLTVGGETNVNGGFTSAAGQPCTLPATTTVAGKQVDTHTHAPGTYRDGQGASITGNSAPF</sequence>
<evidence type="ECO:0000256" key="1">
    <source>
        <dbReference type="SAM" id="MobiDB-lite"/>
    </source>
</evidence>
<protein>
    <submittedName>
        <fullName evidence="3">Baseplate central spike</fullName>
    </submittedName>
</protein>